<sequence length="402" mass="44822">MTTNHHLKKILSFSFIIFCFCTGIGIGIFIRFGRIQTLEAATTSPVLNQINSSDTPGSTEPVSSSLQKQLIIDQQINTQNITIQAVGDIIPGTNYPNYRLPRNKNQLFPQSVRRYLQRADLLFGNFESTLTKHRYSSKDISRGQVFAFRSPPAYAKLFKDVGFDVFNIANNHALDFGMVGLKDTVNHLKSVGIETVGHKNQILIVEVNNLKVAMLGFAPYEFYNSIHDLEAAEKLVKAAKQKADIVIVSMHAGAEGTGALRVRNQTEFFYGENRGNSIKFARQMIDVGADIVLGHGPHVPRAMEIYKDKLIAYSLGNFLGYKTLSTRAQTGYSMILETKINREGKLLGAKIIPVHLNSQGIPYIDQNFRTVGLLRYLINKDFPQTPVKIDKKGAIVLANAER</sequence>
<name>A0A0V7ZC95_9CYAN</name>
<dbReference type="Pfam" id="PF09587">
    <property type="entry name" value="PGA_cap"/>
    <property type="match status" value="1"/>
</dbReference>
<keyword evidence="2" id="KW-0812">Transmembrane</keyword>
<feature type="transmembrane region" description="Helical" evidence="2">
    <location>
        <begin position="12"/>
        <end position="32"/>
    </location>
</feature>
<keyword evidence="2" id="KW-0472">Membrane</keyword>
<dbReference type="InterPro" id="IPR029052">
    <property type="entry name" value="Metallo-depent_PP-like"/>
</dbReference>
<accession>A0A0V7ZC95</accession>
<dbReference type="RefSeq" id="WP_027844843.1">
    <property type="nucleotide sequence ID" value="NZ_LMTZ01000162.1"/>
</dbReference>
<dbReference type="AlphaFoldDB" id="A0A0V7ZC95"/>
<dbReference type="SUPFAM" id="SSF56300">
    <property type="entry name" value="Metallo-dependent phosphatases"/>
    <property type="match status" value="1"/>
</dbReference>
<reference evidence="4 5" key="1">
    <citation type="journal article" date="2015" name="Genome Announc.">
        <title>Draft Genome of the Euendolithic (true boring) Cyanobacterium Mastigocoleus testarum strain BC008.</title>
        <authorList>
            <person name="Guida B.S."/>
            <person name="Garcia-Pichel F."/>
        </authorList>
    </citation>
    <scope>NUCLEOTIDE SEQUENCE [LARGE SCALE GENOMIC DNA]</scope>
    <source>
        <strain evidence="4 5">BC008</strain>
    </source>
</reference>
<dbReference type="PANTHER" id="PTHR33393:SF11">
    <property type="entry name" value="POLYGLUTAMINE SYNTHESIS ACCESSORY PROTEIN RV0574C-RELATED"/>
    <property type="match status" value="1"/>
</dbReference>
<dbReference type="PANTHER" id="PTHR33393">
    <property type="entry name" value="POLYGLUTAMINE SYNTHESIS ACCESSORY PROTEIN RV0574C-RELATED"/>
    <property type="match status" value="1"/>
</dbReference>
<evidence type="ECO:0000259" key="3">
    <source>
        <dbReference type="SMART" id="SM00854"/>
    </source>
</evidence>
<evidence type="ECO:0000256" key="1">
    <source>
        <dbReference type="ARBA" id="ARBA00005662"/>
    </source>
</evidence>
<gene>
    <name evidence="4" type="ORF">BC008_37375</name>
</gene>
<proteinExistence type="inferred from homology"/>
<dbReference type="EMBL" id="LMTZ01000162">
    <property type="protein sequence ID" value="KST62125.1"/>
    <property type="molecule type" value="Genomic_DNA"/>
</dbReference>
<evidence type="ECO:0000256" key="2">
    <source>
        <dbReference type="SAM" id="Phobius"/>
    </source>
</evidence>
<dbReference type="CDD" id="cd07381">
    <property type="entry name" value="MPP_CapA"/>
    <property type="match status" value="1"/>
</dbReference>
<dbReference type="Proteomes" id="UP000053372">
    <property type="component" value="Unassembled WGS sequence"/>
</dbReference>
<evidence type="ECO:0000313" key="4">
    <source>
        <dbReference type="EMBL" id="KST62125.1"/>
    </source>
</evidence>
<dbReference type="InterPro" id="IPR019079">
    <property type="entry name" value="Capsule_synth_CapA"/>
</dbReference>
<dbReference type="OrthoDB" id="9810906at2"/>
<keyword evidence="2" id="KW-1133">Transmembrane helix</keyword>
<protein>
    <submittedName>
        <fullName evidence="4">Metallophosphatase</fullName>
    </submittedName>
</protein>
<dbReference type="InterPro" id="IPR052169">
    <property type="entry name" value="CW_Biosynth-Accessory"/>
</dbReference>
<organism evidence="4 5">
    <name type="scientific">Mastigocoleus testarum BC008</name>
    <dbReference type="NCBI Taxonomy" id="371196"/>
    <lineage>
        <taxon>Bacteria</taxon>
        <taxon>Bacillati</taxon>
        <taxon>Cyanobacteriota</taxon>
        <taxon>Cyanophyceae</taxon>
        <taxon>Nostocales</taxon>
        <taxon>Hapalosiphonaceae</taxon>
        <taxon>Mastigocoleus</taxon>
    </lineage>
</organism>
<feature type="domain" description="Capsule synthesis protein CapA" evidence="3">
    <location>
        <begin position="82"/>
        <end position="322"/>
    </location>
</feature>
<evidence type="ECO:0000313" key="5">
    <source>
        <dbReference type="Proteomes" id="UP000053372"/>
    </source>
</evidence>
<comment type="similarity">
    <text evidence="1">Belongs to the CapA family.</text>
</comment>
<comment type="caution">
    <text evidence="4">The sequence shown here is derived from an EMBL/GenBank/DDBJ whole genome shotgun (WGS) entry which is preliminary data.</text>
</comment>
<dbReference type="SMART" id="SM00854">
    <property type="entry name" value="PGA_cap"/>
    <property type="match status" value="1"/>
</dbReference>
<keyword evidence="5" id="KW-1185">Reference proteome</keyword>
<dbReference type="Gene3D" id="3.60.21.10">
    <property type="match status" value="1"/>
</dbReference>